<reference evidence="2 3" key="1">
    <citation type="submission" date="2016-10" db="EMBL/GenBank/DDBJ databases">
        <title>Geospatial study of bovine Salmonella enterica.</title>
        <authorList>
            <person name="Liao J."/>
        </authorList>
    </citation>
    <scope>NUCLEOTIDE SEQUENCE [LARGE SCALE GENOMIC DNA]</scope>
    <source>
        <strain evidence="2 3">R8_4821_R1</strain>
    </source>
</reference>
<name>A0A1L3U6J3_SALNE</name>
<reference evidence="1" key="2">
    <citation type="submission" date="2019-07" db="EMBL/GenBank/DDBJ databases">
        <authorList>
            <consortium name="GenomeTrakr network: Whole genome sequencing for foodborne pathogen traceback"/>
        </authorList>
    </citation>
    <scope>NUCLEOTIDE SEQUENCE</scope>
    <source>
        <strain evidence="1">FSIS31901987</strain>
    </source>
</reference>
<sequence length="77" mass="8762">MENIYFSPTTVGFYVSEQERPDDAVEVSPEVEAFLRECVIWGADTFNVERDAATVTYPTELLEYVTTYNAPVKYPAD</sequence>
<dbReference type="Proteomes" id="UP000187320">
    <property type="component" value="Unassembled WGS sequence"/>
</dbReference>
<gene>
    <name evidence="2" type="ORF">BLX71_12300</name>
    <name evidence="1" type="ORF">FGK44_19275</name>
</gene>
<comment type="caution">
    <text evidence="2">The sequence shown here is derived from an EMBL/GenBank/DDBJ whole genome shotgun (WGS) entry which is preliminary data.</text>
</comment>
<organism evidence="2 3">
    <name type="scientific">Salmonella newport</name>
    <dbReference type="NCBI Taxonomy" id="108619"/>
    <lineage>
        <taxon>Bacteria</taxon>
        <taxon>Pseudomonadati</taxon>
        <taxon>Pseudomonadota</taxon>
        <taxon>Gammaproteobacteria</taxon>
        <taxon>Enterobacterales</taxon>
        <taxon>Enterobacteriaceae</taxon>
        <taxon>Salmonella</taxon>
    </lineage>
</organism>
<proteinExistence type="predicted"/>
<accession>A0A1L3U6J3</accession>
<protein>
    <submittedName>
        <fullName evidence="2">Uncharacterized protein</fullName>
    </submittedName>
</protein>
<evidence type="ECO:0000313" key="3">
    <source>
        <dbReference type="Proteomes" id="UP000187320"/>
    </source>
</evidence>
<dbReference type="AlphaFoldDB" id="A0A1L3U6J3"/>
<dbReference type="EMBL" id="MODC01000043">
    <property type="protein sequence ID" value="OMB03461.1"/>
    <property type="molecule type" value="Genomic_DNA"/>
</dbReference>
<evidence type="ECO:0000313" key="1">
    <source>
        <dbReference type="EMBL" id="ECI8475400.1"/>
    </source>
</evidence>
<dbReference type="EMBL" id="AAIWMW010000008">
    <property type="protein sequence ID" value="ECI8475400.1"/>
    <property type="molecule type" value="Genomic_DNA"/>
</dbReference>
<dbReference type="RefSeq" id="WP_001340317.1">
    <property type="nucleotide sequence ID" value="NZ_CP016012.1"/>
</dbReference>
<evidence type="ECO:0000313" key="2">
    <source>
        <dbReference type="EMBL" id="OMB03461.1"/>
    </source>
</evidence>